<comment type="caution">
    <text evidence="9">The sequence shown here is derived from an EMBL/GenBank/DDBJ whole genome shotgun (WGS) entry which is preliminary data.</text>
</comment>
<protein>
    <submittedName>
        <fullName evidence="9">MFS transporter</fullName>
    </submittedName>
</protein>
<evidence type="ECO:0000256" key="2">
    <source>
        <dbReference type="ARBA" id="ARBA00022448"/>
    </source>
</evidence>
<evidence type="ECO:0000256" key="4">
    <source>
        <dbReference type="ARBA" id="ARBA00022692"/>
    </source>
</evidence>
<evidence type="ECO:0000259" key="8">
    <source>
        <dbReference type="PROSITE" id="PS50850"/>
    </source>
</evidence>
<dbReference type="Pfam" id="PF07690">
    <property type="entry name" value="MFS_1"/>
    <property type="match status" value="2"/>
</dbReference>
<keyword evidence="3" id="KW-1003">Cell membrane</keyword>
<evidence type="ECO:0000256" key="1">
    <source>
        <dbReference type="ARBA" id="ARBA00004651"/>
    </source>
</evidence>
<keyword evidence="5 7" id="KW-1133">Transmembrane helix</keyword>
<dbReference type="GO" id="GO:0005886">
    <property type="term" value="C:plasma membrane"/>
    <property type="evidence" value="ECO:0007669"/>
    <property type="project" value="UniProtKB-SubCell"/>
</dbReference>
<accession>A0A4Q1BZ86</accession>
<dbReference type="PANTHER" id="PTHR23517:SF3">
    <property type="entry name" value="INTEGRAL MEMBRANE TRANSPORT PROTEIN"/>
    <property type="match status" value="1"/>
</dbReference>
<evidence type="ECO:0000313" key="10">
    <source>
        <dbReference type="Proteomes" id="UP000289455"/>
    </source>
</evidence>
<feature type="transmembrane region" description="Helical" evidence="7">
    <location>
        <begin position="51"/>
        <end position="70"/>
    </location>
</feature>
<keyword evidence="4 7" id="KW-0812">Transmembrane</keyword>
<dbReference type="InterPro" id="IPR050171">
    <property type="entry name" value="MFS_Transporters"/>
</dbReference>
<dbReference type="AlphaFoldDB" id="A0A4Q1BZ86"/>
<evidence type="ECO:0000256" key="7">
    <source>
        <dbReference type="SAM" id="Phobius"/>
    </source>
</evidence>
<name>A0A4Q1BZ86_9BACT</name>
<evidence type="ECO:0000256" key="5">
    <source>
        <dbReference type="ARBA" id="ARBA00022989"/>
    </source>
</evidence>
<evidence type="ECO:0000256" key="6">
    <source>
        <dbReference type="ARBA" id="ARBA00023136"/>
    </source>
</evidence>
<dbReference type="Gene3D" id="1.20.1250.20">
    <property type="entry name" value="MFS general substrate transporter like domains"/>
    <property type="match status" value="2"/>
</dbReference>
<sequence length="429" mass="47495">MEQVKLGLRENWKQFSLLVLINAFVGGMVGLERSVLPQLAEKEFALAAKTAILSFIVVFGIVKAVANFFAGTWANRVGRKNLLVIGWIFALPIPFLFIFASNWYWIILANVFLGVNQGLAWSSTVVMKIDLVGEKQRGLAMGINESAGYLAVAIFAFMSGYLANQYGLRPYPFYLGFVLVILGLLGSIFWVKDTRHHVASEEKQSRIPRLRNIFKETTWTNRNLGSITQAGLINNLNDGMVWGIFPMLLATKDFSIQQIGFITAIYPAVWGLGQLLTGKLSDTFCKKDMLFVGMLLQGIALLGLIWADSILQFILIAAILGWGTAMVYPTFLSTLAENTHPLDRAKSMGVFRLWRDLGYAIGALITGILADLFGIMSSILFIGLLTCFSSVIIQVRMRCGEGNSVKILDWILGKSKKSICKNAHVMVQA</sequence>
<dbReference type="EMBL" id="SDHY01000004">
    <property type="protein sequence ID" value="RXK48745.1"/>
    <property type="molecule type" value="Genomic_DNA"/>
</dbReference>
<dbReference type="PROSITE" id="PS50850">
    <property type="entry name" value="MFS"/>
    <property type="match status" value="1"/>
</dbReference>
<feature type="transmembrane region" description="Helical" evidence="7">
    <location>
        <begin position="289"/>
        <end position="307"/>
    </location>
</feature>
<keyword evidence="2" id="KW-0813">Transport</keyword>
<feature type="domain" description="Major facilitator superfamily (MFS) profile" evidence="8">
    <location>
        <begin position="15"/>
        <end position="401"/>
    </location>
</feature>
<reference evidence="9 10" key="1">
    <citation type="submission" date="2019-01" db="EMBL/GenBank/DDBJ databases">
        <title>Cytophagaceae bacterium strain CAR-16.</title>
        <authorList>
            <person name="Chen W.-M."/>
        </authorList>
    </citation>
    <scope>NUCLEOTIDE SEQUENCE [LARGE SCALE GENOMIC DNA]</scope>
    <source>
        <strain evidence="9 10">CAR-16</strain>
    </source>
</reference>
<keyword evidence="6 7" id="KW-0472">Membrane</keyword>
<feature type="transmembrane region" description="Helical" evidence="7">
    <location>
        <begin position="173"/>
        <end position="191"/>
    </location>
</feature>
<evidence type="ECO:0000313" key="9">
    <source>
        <dbReference type="EMBL" id="RXK48745.1"/>
    </source>
</evidence>
<comment type="subcellular location">
    <subcellularLocation>
        <location evidence="1">Cell membrane</location>
        <topology evidence="1">Multi-pass membrane protein</topology>
    </subcellularLocation>
</comment>
<gene>
    <name evidence="9" type="ORF">ESB04_07235</name>
</gene>
<dbReference type="RefSeq" id="WP_129027070.1">
    <property type="nucleotide sequence ID" value="NZ_SDHY01000004.1"/>
</dbReference>
<feature type="transmembrane region" description="Helical" evidence="7">
    <location>
        <begin position="313"/>
        <end position="336"/>
    </location>
</feature>
<feature type="transmembrane region" description="Helical" evidence="7">
    <location>
        <begin position="357"/>
        <end position="385"/>
    </location>
</feature>
<organism evidence="9 10">
    <name type="scientific">Aquirufa rosea</name>
    <dbReference type="NCBI Taxonomy" id="2509241"/>
    <lineage>
        <taxon>Bacteria</taxon>
        <taxon>Pseudomonadati</taxon>
        <taxon>Bacteroidota</taxon>
        <taxon>Cytophagia</taxon>
        <taxon>Cytophagales</taxon>
        <taxon>Flectobacillaceae</taxon>
        <taxon>Aquirufa</taxon>
    </lineage>
</organism>
<dbReference type="InterPro" id="IPR036259">
    <property type="entry name" value="MFS_trans_sf"/>
</dbReference>
<dbReference type="Proteomes" id="UP000289455">
    <property type="component" value="Unassembled WGS sequence"/>
</dbReference>
<dbReference type="PANTHER" id="PTHR23517">
    <property type="entry name" value="RESISTANCE PROTEIN MDTM, PUTATIVE-RELATED-RELATED"/>
    <property type="match status" value="1"/>
</dbReference>
<evidence type="ECO:0000256" key="3">
    <source>
        <dbReference type="ARBA" id="ARBA00022475"/>
    </source>
</evidence>
<dbReference type="GO" id="GO:0022857">
    <property type="term" value="F:transmembrane transporter activity"/>
    <property type="evidence" value="ECO:0007669"/>
    <property type="project" value="InterPro"/>
</dbReference>
<feature type="transmembrane region" description="Helical" evidence="7">
    <location>
        <begin position="82"/>
        <end position="99"/>
    </location>
</feature>
<dbReference type="InterPro" id="IPR011701">
    <property type="entry name" value="MFS"/>
</dbReference>
<dbReference type="CDD" id="cd17325">
    <property type="entry name" value="MFS_MdtG_SLC18_like"/>
    <property type="match status" value="1"/>
</dbReference>
<feature type="transmembrane region" description="Helical" evidence="7">
    <location>
        <begin position="147"/>
        <end position="167"/>
    </location>
</feature>
<keyword evidence="10" id="KW-1185">Reference proteome</keyword>
<dbReference type="SUPFAM" id="SSF103473">
    <property type="entry name" value="MFS general substrate transporter"/>
    <property type="match status" value="1"/>
</dbReference>
<dbReference type="InterPro" id="IPR020846">
    <property type="entry name" value="MFS_dom"/>
</dbReference>
<proteinExistence type="predicted"/>
<feature type="transmembrane region" description="Helical" evidence="7">
    <location>
        <begin position="12"/>
        <end position="31"/>
    </location>
</feature>
<dbReference type="OrthoDB" id="9810492at2"/>